<evidence type="ECO:0000259" key="10">
    <source>
        <dbReference type="PROSITE" id="PS50097"/>
    </source>
</evidence>
<feature type="repeat" description="ANK" evidence="6">
    <location>
        <begin position="654"/>
        <end position="682"/>
    </location>
</feature>
<evidence type="ECO:0000256" key="1">
    <source>
        <dbReference type="ARBA" id="ARBA00022723"/>
    </source>
</evidence>
<dbReference type="InterPro" id="IPR013083">
    <property type="entry name" value="Znf_RING/FYVE/PHD"/>
</dbReference>
<dbReference type="FunFam" id="1.25.40.20:FF:000628">
    <property type="entry name" value="Uncharacterized protein, isoform D"/>
    <property type="match status" value="1"/>
</dbReference>
<dbReference type="InterPro" id="IPR000210">
    <property type="entry name" value="BTB/POZ_dom"/>
</dbReference>
<feature type="repeat" description="ANK" evidence="6">
    <location>
        <begin position="736"/>
        <end position="768"/>
    </location>
</feature>
<dbReference type="PROSITE" id="PS50297">
    <property type="entry name" value="ANK_REP_REGION"/>
    <property type="match status" value="11"/>
</dbReference>
<dbReference type="InterPro" id="IPR000306">
    <property type="entry name" value="Znf_FYVE"/>
</dbReference>
<dbReference type="SMART" id="SM00064">
    <property type="entry name" value="FYVE"/>
    <property type="match status" value="1"/>
</dbReference>
<dbReference type="GO" id="GO:0005737">
    <property type="term" value="C:cytoplasm"/>
    <property type="evidence" value="ECO:0007669"/>
    <property type="project" value="TreeGrafter"/>
</dbReference>
<evidence type="ECO:0000256" key="3">
    <source>
        <dbReference type="ARBA" id="ARBA00022771"/>
    </source>
</evidence>
<keyword evidence="13" id="KW-1185">Reference proteome</keyword>
<dbReference type="PROSITE" id="PS50178">
    <property type="entry name" value="ZF_FYVE"/>
    <property type="match status" value="1"/>
</dbReference>
<feature type="repeat" description="ANK" evidence="6">
    <location>
        <begin position="376"/>
        <end position="398"/>
    </location>
</feature>
<dbReference type="SUPFAM" id="SSF54695">
    <property type="entry name" value="POZ domain"/>
    <property type="match status" value="1"/>
</dbReference>
<keyword evidence="5 6" id="KW-0040">ANK repeat</keyword>
<feature type="domain" description="BTB" evidence="10">
    <location>
        <begin position="76"/>
        <end position="140"/>
    </location>
</feature>
<protein>
    <submittedName>
        <fullName evidence="12">CG41099</fullName>
    </submittedName>
</protein>
<dbReference type="FunFam" id="3.30.40.10:FF:000104">
    <property type="entry name" value="Ankyrin repeat and FYVE domain-containing 1"/>
    <property type="match status" value="1"/>
</dbReference>
<feature type="repeat" description="ANK" evidence="6">
    <location>
        <begin position="872"/>
        <end position="904"/>
    </location>
</feature>
<evidence type="ECO:0000256" key="7">
    <source>
        <dbReference type="PROSITE-ProRule" id="PRU00091"/>
    </source>
</evidence>
<feature type="repeat" description="ANK" evidence="6">
    <location>
        <begin position="481"/>
        <end position="513"/>
    </location>
</feature>
<dbReference type="InterPro" id="IPR011333">
    <property type="entry name" value="SKP1/BTB/POZ_sf"/>
</dbReference>
<feature type="coiled-coil region" evidence="8">
    <location>
        <begin position="11"/>
        <end position="45"/>
    </location>
</feature>
<reference evidence="12 13" key="1">
    <citation type="submission" date="2015-08" db="EMBL/GenBank/DDBJ databases">
        <title>Ancestral chromatin configuration constrains chromatin evolution on differentiating sex chromosomes in Drosophila.</title>
        <authorList>
            <person name="Zhou Q."/>
            <person name="Bachtrog D."/>
        </authorList>
    </citation>
    <scope>NUCLEOTIDE SEQUENCE [LARGE SCALE GENOMIC DNA]</scope>
    <source>
        <tissue evidence="12">Whole larvae</tissue>
    </source>
</reference>
<feature type="domain" description="FYVE-type" evidence="11">
    <location>
        <begin position="1072"/>
        <end position="1132"/>
    </location>
</feature>
<feature type="repeat" description="ANK" evidence="6">
    <location>
        <begin position="769"/>
        <end position="802"/>
    </location>
</feature>
<keyword evidence="2" id="KW-0677">Repeat</keyword>
<accession>A0A0M4EWK4</accession>
<dbReference type="PROSITE" id="PS50088">
    <property type="entry name" value="ANK_REPEAT"/>
    <property type="match status" value="12"/>
</dbReference>
<dbReference type="Pfam" id="PF00023">
    <property type="entry name" value="Ank"/>
    <property type="match status" value="4"/>
</dbReference>
<name>A0A0M4EWK4_DROBS</name>
<feature type="repeat" description="ANK" evidence="6">
    <location>
        <begin position="938"/>
        <end position="971"/>
    </location>
</feature>
<dbReference type="Gene3D" id="3.30.40.10">
    <property type="entry name" value="Zinc/RING finger domain, C3HC4 (zinc finger)"/>
    <property type="match status" value="1"/>
</dbReference>
<evidence type="ECO:0000256" key="8">
    <source>
        <dbReference type="SAM" id="Coils"/>
    </source>
</evidence>
<evidence type="ECO:0000256" key="9">
    <source>
        <dbReference type="SAM" id="MobiDB-lite"/>
    </source>
</evidence>
<feature type="repeat" description="ANK" evidence="6">
    <location>
        <begin position="588"/>
        <end position="620"/>
    </location>
</feature>
<dbReference type="OMA" id="WGLEQVV"/>
<sequence length="1141" mass="125532">VFKGGNDGGSIKKLEKHLELLKAEYIKLQRSYVDLERKYDEATASSGDIEASGENRSFVSRLALTAATLYGRSIYSDLNIRTTANGKTLPAHKFVLHARSEKWRDVELKSSDELDWSDLDEDIATALLRWIYTDIVDLQHDKLTLELLRVAHRFNLPALLGLCERALVTSVGVRSSVRFYCVAEEVGAATLLEYCSGLISMHWDELTAQDFEHMSGPLLFKMLKNKTKYPLHEAVRLLREDVVFLCLVENDTMLPDLVDSLSECGHLPLQIALSAKHIQIAQTLVKNGCANINAYDADGSTLLIDAVRRNDHFAADFLLNHNCLVDLLSRPSSDTALHIVCNYGKEERNKDALNNMIEIGRKILDRNPDVNIQNLQGQTPLHIAIMSQNATMVNLLLDLKNININLRTTSEKCPLELSLTIVGEHNFQLASKLLKLGSNPNPLKNDTNNNLLQVLALAGTDFEDAAIFLADFANVDHLNNSGLTALHIAARKNMPNLVAKLLKVGASSSIQTNVADLKSPLHMAVETNALEAIQTFANFCKENIESVDFNSKDINGNSPLSLCLALNNVELAPILIAGGADVNDRNGQDLTLLHQAILNGDNKTAVFLLDHGAEINAVTGKQKSALQLAIDCHLPKVVDALCIKGVSFSVLDNNGEPPLWLALELGFEDVAQILVRHGVDADCWGPGPEGCQQTILHRAIDENKELTAMFLVRNQCDLDTPRQPGPNGEGGDESRDKASPLHLCCQWGLTKVVQALIDHGANVNALDADNKTPVHIAIENQHEDIINILLCHPGINLKLRDKSGQTPFATSLAIRNHKSAERILERLPNAAELMDQRGRNFLHVAIMKDDLESVLFLLAIQVDVNSRVHDAYQSTPLHLAASSKTEMIIRNLILAGARVNERDAVQKMPLHMAIERGNLAAVSALIQNHADFDASDADGNNALHLAVHVGQLAIVRELLTESRVNAEATNNKGRNPLHELCRLADDNTGAAICELFLECMPKYPINFTDMDGNTPLLLSFMRGQAPLCKVLLKAGACLGSQNRDGITIFNYKLATNQLLNNLLDQLPKESPWAEAELCQECNSKFSLTMRKHHCRHCGRALCSKCSSNEMPIIKFGINKPVRVCKVCFDVLLGGNENGSLT</sequence>
<dbReference type="Pfam" id="PF01363">
    <property type="entry name" value="FYVE"/>
    <property type="match status" value="1"/>
</dbReference>
<dbReference type="Gene3D" id="1.25.40.20">
    <property type="entry name" value="Ankyrin repeat-containing domain"/>
    <property type="match status" value="7"/>
</dbReference>
<dbReference type="Gene3D" id="3.30.710.10">
    <property type="entry name" value="Potassium Channel Kv1.1, Chain A"/>
    <property type="match status" value="1"/>
</dbReference>
<feature type="repeat" description="ANK" evidence="6">
    <location>
        <begin position="1011"/>
        <end position="1043"/>
    </location>
</feature>
<organism evidence="12 13">
    <name type="scientific">Drosophila busckii</name>
    <name type="common">Fruit fly</name>
    <dbReference type="NCBI Taxonomy" id="30019"/>
    <lineage>
        <taxon>Eukaryota</taxon>
        <taxon>Metazoa</taxon>
        <taxon>Ecdysozoa</taxon>
        <taxon>Arthropoda</taxon>
        <taxon>Hexapoda</taxon>
        <taxon>Insecta</taxon>
        <taxon>Pterygota</taxon>
        <taxon>Neoptera</taxon>
        <taxon>Endopterygota</taxon>
        <taxon>Diptera</taxon>
        <taxon>Brachycera</taxon>
        <taxon>Muscomorpha</taxon>
        <taxon>Ephydroidea</taxon>
        <taxon>Drosophilidae</taxon>
        <taxon>Drosophila</taxon>
    </lineage>
</organism>
<keyword evidence="4" id="KW-0862">Zinc</keyword>
<evidence type="ECO:0000256" key="5">
    <source>
        <dbReference type="ARBA" id="ARBA00023043"/>
    </source>
</evidence>
<dbReference type="AlphaFoldDB" id="A0A0M4EWK4"/>
<dbReference type="PANTHER" id="PTHR24198">
    <property type="entry name" value="ANKYRIN REPEAT AND PROTEIN KINASE DOMAIN-CONTAINING PROTEIN"/>
    <property type="match status" value="1"/>
</dbReference>
<evidence type="ECO:0000256" key="4">
    <source>
        <dbReference type="ARBA" id="ARBA00022833"/>
    </source>
</evidence>
<keyword evidence="1" id="KW-0479">Metal-binding</keyword>
<dbReference type="PROSITE" id="PS50097">
    <property type="entry name" value="BTB"/>
    <property type="match status" value="1"/>
</dbReference>
<proteinExistence type="predicted"/>
<dbReference type="EMBL" id="CP012526">
    <property type="protein sequence ID" value="ALC47942.1"/>
    <property type="molecule type" value="Genomic_DNA"/>
</dbReference>
<dbReference type="SUPFAM" id="SSF57903">
    <property type="entry name" value="FYVE/PHD zinc finger"/>
    <property type="match status" value="1"/>
</dbReference>
<dbReference type="InterPro" id="IPR011011">
    <property type="entry name" value="Znf_FYVE_PHD"/>
</dbReference>
<evidence type="ECO:0000313" key="13">
    <source>
        <dbReference type="Proteomes" id="UP000494163"/>
    </source>
</evidence>
<dbReference type="PANTHER" id="PTHR24198:SF191">
    <property type="entry name" value="RABANKYRIN-5-LIKE"/>
    <property type="match status" value="1"/>
</dbReference>
<evidence type="ECO:0000259" key="11">
    <source>
        <dbReference type="PROSITE" id="PS50178"/>
    </source>
</evidence>
<feature type="non-terminal residue" evidence="12">
    <location>
        <position position="1"/>
    </location>
</feature>
<dbReference type="SMART" id="SM00225">
    <property type="entry name" value="BTB"/>
    <property type="match status" value="1"/>
</dbReference>
<feature type="repeat" description="ANK" evidence="6">
    <location>
        <begin position="837"/>
        <end position="869"/>
    </location>
</feature>
<dbReference type="SMR" id="A0A0M4EWK4"/>
<dbReference type="GO" id="GO:0008270">
    <property type="term" value="F:zinc ion binding"/>
    <property type="evidence" value="ECO:0007669"/>
    <property type="project" value="UniProtKB-KW"/>
</dbReference>
<feature type="region of interest" description="Disordered" evidence="9">
    <location>
        <begin position="718"/>
        <end position="737"/>
    </location>
</feature>
<dbReference type="InterPro" id="IPR049763">
    <property type="entry name" value="ANKFY1_BACK"/>
</dbReference>
<evidence type="ECO:0000256" key="2">
    <source>
        <dbReference type="ARBA" id="ARBA00022737"/>
    </source>
</evidence>
<dbReference type="InterPro" id="IPR017455">
    <property type="entry name" value="Znf_FYVE-rel"/>
</dbReference>
<dbReference type="PRINTS" id="PR01415">
    <property type="entry name" value="ANKYRIN"/>
</dbReference>
<dbReference type="Pfam" id="PF00651">
    <property type="entry name" value="BTB"/>
    <property type="match status" value="1"/>
</dbReference>
<feature type="repeat" description="ANK" evidence="6">
    <location>
        <begin position="555"/>
        <end position="587"/>
    </location>
</feature>
<feature type="repeat" description="ANK" evidence="6">
    <location>
        <begin position="905"/>
        <end position="937"/>
    </location>
</feature>
<dbReference type="Proteomes" id="UP000494163">
    <property type="component" value="Chromosome 3R"/>
</dbReference>
<keyword evidence="8" id="KW-0175">Coiled coil</keyword>
<evidence type="ECO:0000256" key="6">
    <source>
        <dbReference type="PROSITE-ProRule" id="PRU00023"/>
    </source>
</evidence>
<dbReference type="CDD" id="cd15728">
    <property type="entry name" value="FYVE_ANFY1"/>
    <property type="match status" value="1"/>
</dbReference>
<dbReference type="InterPro" id="IPR036770">
    <property type="entry name" value="Ankyrin_rpt-contain_sf"/>
</dbReference>
<dbReference type="OrthoDB" id="2306477at2759"/>
<dbReference type="InterPro" id="IPR049764">
    <property type="entry name" value="ANFY1_FYVE"/>
</dbReference>
<dbReference type="SMART" id="SM00248">
    <property type="entry name" value="ANK"/>
    <property type="match status" value="20"/>
</dbReference>
<keyword evidence="3 7" id="KW-0863">Zinc-finger</keyword>
<dbReference type="Pfam" id="PF12796">
    <property type="entry name" value="Ank_2"/>
    <property type="match status" value="4"/>
</dbReference>
<gene>
    <name evidence="12" type="ORF">Dbus_chr3Rg2692</name>
</gene>
<dbReference type="InterPro" id="IPR002110">
    <property type="entry name" value="Ankyrin_rpt"/>
</dbReference>
<dbReference type="STRING" id="30019.A0A0M4EWK4"/>
<dbReference type="SUPFAM" id="SSF48403">
    <property type="entry name" value="Ankyrin repeat"/>
    <property type="match status" value="4"/>
</dbReference>
<dbReference type="CDD" id="cd18501">
    <property type="entry name" value="BACK_ANKFY1_Rank5"/>
    <property type="match status" value="1"/>
</dbReference>
<evidence type="ECO:0000313" key="12">
    <source>
        <dbReference type="EMBL" id="ALC47942.1"/>
    </source>
</evidence>